<dbReference type="Proteomes" id="UP000030765">
    <property type="component" value="Unassembled WGS sequence"/>
</dbReference>
<reference evidence="3" key="2">
    <citation type="submission" date="2020-05" db="UniProtKB">
        <authorList>
            <consortium name="EnsemblMetazoa"/>
        </authorList>
    </citation>
    <scope>IDENTIFICATION</scope>
</reference>
<evidence type="ECO:0000313" key="4">
    <source>
        <dbReference type="Proteomes" id="UP000030765"/>
    </source>
</evidence>
<gene>
    <name evidence="2" type="ORF">ZHAS_00015599</name>
</gene>
<keyword evidence="4" id="KW-1185">Reference proteome</keyword>
<evidence type="ECO:0000313" key="3">
    <source>
        <dbReference type="EnsemblMetazoa" id="ASIC015599-PA"/>
    </source>
</evidence>
<evidence type="ECO:0000313" key="2">
    <source>
        <dbReference type="EMBL" id="KFB47357.1"/>
    </source>
</evidence>
<feature type="region of interest" description="Disordered" evidence="1">
    <location>
        <begin position="1"/>
        <end position="22"/>
    </location>
</feature>
<evidence type="ECO:0000256" key="1">
    <source>
        <dbReference type="SAM" id="MobiDB-lite"/>
    </source>
</evidence>
<dbReference type="VEuPathDB" id="VectorBase:ASIC015599"/>
<dbReference type="EnsemblMetazoa" id="ASIC015599-RA">
    <property type="protein sequence ID" value="ASIC015599-PA"/>
    <property type="gene ID" value="ASIC015599"/>
</dbReference>
<proteinExistence type="predicted"/>
<dbReference type="EMBL" id="ATLV01022272">
    <property type="status" value="NOT_ANNOTATED_CDS"/>
    <property type="molecule type" value="Genomic_DNA"/>
</dbReference>
<feature type="compositionally biased region" description="Acidic residues" evidence="1">
    <location>
        <begin position="10"/>
        <end position="21"/>
    </location>
</feature>
<organism evidence="2">
    <name type="scientific">Anopheles sinensis</name>
    <name type="common">Mosquito</name>
    <dbReference type="NCBI Taxonomy" id="74873"/>
    <lineage>
        <taxon>Eukaryota</taxon>
        <taxon>Metazoa</taxon>
        <taxon>Ecdysozoa</taxon>
        <taxon>Arthropoda</taxon>
        <taxon>Hexapoda</taxon>
        <taxon>Insecta</taxon>
        <taxon>Pterygota</taxon>
        <taxon>Neoptera</taxon>
        <taxon>Endopterygota</taxon>
        <taxon>Diptera</taxon>
        <taxon>Nematocera</taxon>
        <taxon>Culicoidea</taxon>
        <taxon>Culicidae</taxon>
        <taxon>Anophelinae</taxon>
        <taxon>Anopheles</taxon>
    </lineage>
</organism>
<sequence length="81" mass="8758">MACNSHVAEGEDEVVDDEDLGLTDAESLRRETCIESDSSRSVPQTVDEGLGVTESINTGSAKCQSGTLVKCLLRRRHYSQA</sequence>
<dbReference type="EMBL" id="KE525331">
    <property type="protein sequence ID" value="KFB47357.1"/>
    <property type="molecule type" value="Genomic_DNA"/>
</dbReference>
<dbReference type="AlphaFoldDB" id="A0A084WAW3"/>
<reference evidence="2 4" key="1">
    <citation type="journal article" date="2014" name="BMC Genomics">
        <title>Genome sequence of Anopheles sinensis provides insight into genetics basis of mosquito competence for malaria parasites.</title>
        <authorList>
            <person name="Zhou D."/>
            <person name="Zhang D."/>
            <person name="Ding G."/>
            <person name="Shi L."/>
            <person name="Hou Q."/>
            <person name="Ye Y."/>
            <person name="Xu Y."/>
            <person name="Zhou H."/>
            <person name="Xiong C."/>
            <person name="Li S."/>
            <person name="Yu J."/>
            <person name="Hong S."/>
            <person name="Yu X."/>
            <person name="Zou P."/>
            <person name="Chen C."/>
            <person name="Chang X."/>
            <person name="Wang W."/>
            <person name="Lv Y."/>
            <person name="Sun Y."/>
            <person name="Ma L."/>
            <person name="Shen B."/>
            <person name="Zhu C."/>
        </authorList>
    </citation>
    <scope>NUCLEOTIDE SEQUENCE [LARGE SCALE GENOMIC DNA]</scope>
</reference>
<protein>
    <submittedName>
        <fullName evidence="2 3">Nav1.4a</fullName>
    </submittedName>
</protein>
<name>A0A084WAW3_ANOSI</name>
<accession>A0A084WAW3</accession>